<dbReference type="EMBL" id="BAAAGX010000029">
    <property type="protein sequence ID" value="GAA0271147.1"/>
    <property type="molecule type" value="Genomic_DNA"/>
</dbReference>
<accession>A0ABN0V1V7</accession>
<reference evidence="6 7" key="1">
    <citation type="journal article" date="2019" name="Int. J. Syst. Evol. Microbiol.">
        <title>The Global Catalogue of Microorganisms (GCM) 10K type strain sequencing project: providing services to taxonomists for standard genome sequencing and annotation.</title>
        <authorList>
            <consortium name="The Broad Institute Genomics Platform"/>
            <consortium name="The Broad Institute Genome Sequencing Center for Infectious Disease"/>
            <person name="Wu L."/>
            <person name="Ma J."/>
        </authorList>
    </citation>
    <scope>NUCLEOTIDE SEQUENCE [LARGE SCALE GENOMIC DNA]</scope>
    <source>
        <strain evidence="6 7">JCM 10425</strain>
    </source>
</reference>
<evidence type="ECO:0000313" key="6">
    <source>
        <dbReference type="EMBL" id="GAA0271147.1"/>
    </source>
</evidence>
<keyword evidence="1" id="KW-0805">Transcription regulation</keyword>
<dbReference type="SUPFAM" id="SSF46689">
    <property type="entry name" value="Homeodomain-like"/>
    <property type="match status" value="1"/>
</dbReference>
<keyword evidence="7" id="KW-1185">Reference proteome</keyword>
<dbReference type="SUPFAM" id="SSF48498">
    <property type="entry name" value="Tetracyclin repressor-like, C-terminal domain"/>
    <property type="match status" value="1"/>
</dbReference>
<dbReference type="PANTHER" id="PTHR30055">
    <property type="entry name" value="HTH-TYPE TRANSCRIPTIONAL REGULATOR RUTR"/>
    <property type="match status" value="1"/>
</dbReference>
<comment type="caution">
    <text evidence="6">The sequence shown here is derived from an EMBL/GenBank/DDBJ whole genome shotgun (WGS) entry which is preliminary data.</text>
</comment>
<keyword evidence="2 4" id="KW-0238">DNA-binding</keyword>
<evidence type="ECO:0000313" key="7">
    <source>
        <dbReference type="Proteomes" id="UP001500967"/>
    </source>
</evidence>
<dbReference type="Pfam" id="PF00440">
    <property type="entry name" value="TetR_N"/>
    <property type="match status" value="1"/>
</dbReference>
<evidence type="ECO:0000256" key="1">
    <source>
        <dbReference type="ARBA" id="ARBA00023015"/>
    </source>
</evidence>
<dbReference type="Gene3D" id="1.10.357.10">
    <property type="entry name" value="Tetracycline Repressor, domain 2"/>
    <property type="match status" value="1"/>
</dbReference>
<keyword evidence="3" id="KW-0804">Transcription</keyword>
<sequence length="241" mass="27006">MTTAPLTRRERLRAETVEEIQTTARRMLVSDGYDGLSLRAIARAMGMSAPALYRYYASREELISALVDELKIELTTALETVRDAQPDLVGKLLECSREFRRWAMAHPAEFTLVFTSSAIGLDRPREDGSVDPTGERFGNVFGELITELYLTRPFPILADDEIDTLLKDQLQEWNDCFPQPLPLGVTHAFLTCWIRLYGTVSMEVFGQLKFALSDAGPMFEAELRSLGAMLGFGGEYRPPSA</sequence>
<feature type="domain" description="HTH tetR-type" evidence="5">
    <location>
        <begin position="14"/>
        <end position="74"/>
    </location>
</feature>
<protein>
    <submittedName>
        <fullName evidence="6">TetR/AcrR family transcriptional regulator</fullName>
    </submittedName>
</protein>
<dbReference type="InterPro" id="IPR009057">
    <property type="entry name" value="Homeodomain-like_sf"/>
</dbReference>
<gene>
    <name evidence="6" type="ORF">GCM10009539_68050</name>
</gene>
<evidence type="ECO:0000256" key="2">
    <source>
        <dbReference type="ARBA" id="ARBA00023125"/>
    </source>
</evidence>
<evidence type="ECO:0000256" key="4">
    <source>
        <dbReference type="PROSITE-ProRule" id="PRU00335"/>
    </source>
</evidence>
<organism evidence="6 7">
    <name type="scientific">Cryptosporangium japonicum</name>
    <dbReference type="NCBI Taxonomy" id="80872"/>
    <lineage>
        <taxon>Bacteria</taxon>
        <taxon>Bacillati</taxon>
        <taxon>Actinomycetota</taxon>
        <taxon>Actinomycetes</taxon>
        <taxon>Cryptosporangiales</taxon>
        <taxon>Cryptosporangiaceae</taxon>
        <taxon>Cryptosporangium</taxon>
    </lineage>
</organism>
<feature type="DNA-binding region" description="H-T-H motif" evidence="4">
    <location>
        <begin position="37"/>
        <end position="56"/>
    </location>
</feature>
<dbReference type="InterPro" id="IPR050109">
    <property type="entry name" value="HTH-type_TetR-like_transc_reg"/>
</dbReference>
<dbReference type="InterPro" id="IPR036271">
    <property type="entry name" value="Tet_transcr_reg_TetR-rel_C_sf"/>
</dbReference>
<dbReference type="InterPro" id="IPR001647">
    <property type="entry name" value="HTH_TetR"/>
</dbReference>
<dbReference type="RefSeq" id="WP_344653051.1">
    <property type="nucleotide sequence ID" value="NZ_BAAAGX010000029.1"/>
</dbReference>
<dbReference type="Proteomes" id="UP001500967">
    <property type="component" value="Unassembled WGS sequence"/>
</dbReference>
<dbReference type="PROSITE" id="PS50977">
    <property type="entry name" value="HTH_TETR_2"/>
    <property type="match status" value="1"/>
</dbReference>
<proteinExistence type="predicted"/>
<name>A0ABN0V1V7_9ACTN</name>
<evidence type="ECO:0000256" key="3">
    <source>
        <dbReference type="ARBA" id="ARBA00023163"/>
    </source>
</evidence>
<evidence type="ECO:0000259" key="5">
    <source>
        <dbReference type="PROSITE" id="PS50977"/>
    </source>
</evidence>
<dbReference type="PRINTS" id="PR00455">
    <property type="entry name" value="HTHTETR"/>
</dbReference>
<dbReference type="PANTHER" id="PTHR30055:SF243">
    <property type="entry name" value="HTH-TYPE TRANSCRIPTIONAL REGULATOR RV1816"/>
    <property type="match status" value="1"/>
</dbReference>
<dbReference type="InterPro" id="IPR025996">
    <property type="entry name" value="MT1864/Rv1816-like_C"/>
</dbReference>
<dbReference type="Pfam" id="PF13305">
    <property type="entry name" value="TetR_C_33"/>
    <property type="match status" value="1"/>
</dbReference>